<evidence type="ECO:0000256" key="1">
    <source>
        <dbReference type="SAM" id="SignalP"/>
    </source>
</evidence>
<proteinExistence type="predicted"/>
<dbReference type="Pfam" id="PF14275">
    <property type="entry name" value="DUF4362"/>
    <property type="match status" value="1"/>
</dbReference>
<evidence type="ECO:0000313" key="3">
    <source>
        <dbReference type="EMBL" id="MFC4598349.1"/>
    </source>
</evidence>
<comment type="caution">
    <text evidence="3">The sequence shown here is derived from an EMBL/GenBank/DDBJ whole genome shotgun (WGS) entry which is preliminary data.</text>
</comment>
<reference evidence="4" key="1">
    <citation type="journal article" date="2019" name="Int. J. Syst. Evol. Microbiol.">
        <title>The Global Catalogue of Microorganisms (GCM) 10K type strain sequencing project: providing services to taxonomists for standard genome sequencing and annotation.</title>
        <authorList>
            <consortium name="The Broad Institute Genomics Platform"/>
            <consortium name="The Broad Institute Genome Sequencing Center for Infectious Disease"/>
            <person name="Wu L."/>
            <person name="Ma J."/>
        </authorList>
    </citation>
    <scope>NUCLEOTIDE SEQUENCE [LARGE SCALE GENOMIC DNA]</scope>
    <source>
        <strain evidence="4">CCUG 49571</strain>
    </source>
</reference>
<dbReference type="EMBL" id="JBHSEP010000004">
    <property type="protein sequence ID" value="MFC4598349.1"/>
    <property type="molecule type" value="Genomic_DNA"/>
</dbReference>
<evidence type="ECO:0000313" key="4">
    <source>
        <dbReference type="Proteomes" id="UP001596028"/>
    </source>
</evidence>
<accession>A0ABV9FE34</accession>
<keyword evidence="4" id="KW-1185">Reference proteome</keyword>
<dbReference type="Proteomes" id="UP001596028">
    <property type="component" value="Unassembled WGS sequence"/>
</dbReference>
<dbReference type="InterPro" id="IPR025372">
    <property type="entry name" value="DUF4362"/>
</dbReference>
<feature type="domain" description="YhfM-like" evidence="2">
    <location>
        <begin position="82"/>
        <end position="160"/>
    </location>
</feature>
<gene>
    <name evidence="3" type="ORF">ACFO3S_08845</name>
</gene>
<evidence type="ECO:0000259" key="2">
    <source>
        <dbReference type="Pfam" id="PF26353"/>
    </source>
</evidence>
<dbReference type="PROSITE" id="PS51257">
    <property type="entry name" value="PROKAR_LIPOPROTEIN"/>
    <property type="match status" value="1"/>
</dbReference>
<sequence>MKKRNGIAAALAALLLLSGCGASKPAGEPMPSTQENPASPERKTEIAIVKWGEAEFGQAVVSRSQRFGSVYPAPLGEFPAGESLQAFVEAFRDAEKMEGVLDIGKPEYDVSFVGEDGEAGFHLWLGYQPGSRGLYTYVEDTGTGYTLTEEHTDRLRELIRSLDYTPDQASANGDIVNLHGELTNLDKWTNFVEQVQAENPSEAHMTSYTIEGDPIFEDFIFDGQAIQYTYDNTMDAFGVPKRSIDYCKNLEQDGGRYTLSKCGSEQPRIVLEVL</sequence>
<dbReference type="InterPro" id="IPR058780">
    <property type="entry name" value="YhfM-like_dom"/>
</dbReference>
<keyword evidence="1" id="KW-0732">Signal</keyword>
<feature type="chain" id="PRO_5046910418" evidence="1">
    <location>
        <begin position="27"/>
        <end position="274"/>
    </location>
</feature>
<organism evidence="3 4">
    <name type="scientific">Cohnella hongkongensis</name>
    <dbReference type="NCBI Taxonomy" id="178337"/>
    <lineage>
        <taxon>Bacteria</taxon>
        <taxon>Bacillati</taxon>
        <taxon>Bacillota</taxon>
        <taxon>Bacilli</taxon>
        <taxon>Bacillales</taxon>
        <taxon>Paenibacillaceae</taxon>
        <taxon>Cohnella</taxon>
    </lineage>
</organism>
<feature type="signal peptide" evidence="1">
    <location>
        <begin position="1"/>
        <end position="26"/>
    </location>
</feature>
<protein>
    <submittedName>
        <fullName evidence="3">DUF4362 domain-containing protein</fullName>
    </submittedName>
</protein>
<name>A0ABV9FE34_9BACL</name>
<dbReference type="RefSeq" id="WP_378094497.1">
    <property type="nucleotide sequence ID" value="NZ_JBHSEP010000004.1"/>
</dbReference>
<dbReference type="Pfam" id="PF26353">
    <property type="entry name" value="YhfM"/>
    <property type="match status" value="1"/>
</dbReference>